<reference evidence="2 3" key="1">
    <citation type="submission" date="2017-07" db="EMBL/GenBank/DDBJ databases">
        <title>Leptospira spp. isolated from tropical soils.</title>
        <authorList>
            <person name="Thibeaux R."/>
            <person name="Iraola G."/>
            <person name="Ferres I."/>
            <person name="Bierque E."/>
            <person name="Girault D."/>
            <person name="Soupe-Gilbert M.-E."/>
            <person name="Picardeau M."/>
            <person name="Goarant C."/>
        </authorList>
    </citation>
    <scope>NUCLEOTIDE SEQUENCE [LARGE SCALE GENOMIC DNA]</scope>
    <source>
        <strain evidence="2 3">FH2-B-D1</strain>
    </source>
</reference>
<accession>A0ABX4P1J1</accession>
<dbReference type="EMBL" id="NPDU01000011">
    <property type="protein sequence ID" value="PJZ62844.1"/>
    <property type="molecule type" value="Genomic_DNA"/>
</dbReference>
<keyword evidence="3" id="KW-1185">Reference proteome</keyword>
<protein>
    <recommendedName>
        <fullName evidence="4">DUF5723 domain-containing protein</fullName>
    </recommendedName>
</protein>
<organism evidence="2 3">
    <name type="scientific">Leptospira adleri</name>
    <dbReference type="NCBI Taxonomy" id="2023186"/>
    <lineage>
        <taxon>Bacteria</taxon>
        <taxon>Pseudomonadati</taxon>
        <taxon>Spirochaetota</taxon>
        <taxon>Spirochaetia</taxon>
        <taxon>Leptospirales</taxon>
        <taxon>Leptospiraceae</taxon>
        <taxon>Leptospira</taxon>
    </lineage>
</organism>
<dbReference type="NCBIfam" id="NF047435">
    <property type="entry name" value="LA_2272_fam_lipo"/>
    <property type="match status" value="1"/>
</dbReference>
<evidence type="ECO:0000313" key="2">
    <source>
        <dbReference type="EMBL" id="PJZ62844.1"/>
    </source>
</evidence>
<feature type="signal peptide" evidence="1">
    <location>
        <begin position="1"/>
        <end position="19"/>
    </location>
</feature>
<evidence type="ECO:0000313" key="3">
    <source>
        <dbReference type="Proteomes" id="UP000232149"/>
    </source>
</evidence>
<dbReference type="RefSeq" id="WP_125232014.1">
    <property type="nucleotide sequence ID" value="NZ_NPDU01000011.1"/>
</dbReference>
<gene>
    <name evidence="2" type="ORF">CH376_05920</name>
</gene>
<feature type="chain" id="PRO_5046601174" description="DUF5723 domain-containing protein" evidence="1">
    <location>
        <begin position="20"/>
        <end position="783"/>
    </location>
</feature>
<keyword evidence="1" id="KW-0732">Signal</keyword>
<comment type="caution">
    <text evidence="2">The sequence shown here is derived from an EMBL/GenBank/DDBJ whole genome shotgun (WGS) entry which is preliminary data.</text>
</comment>
<proteinExistence type="predicted"/>
<evidence type="ECO:0000256" key="1">
    <source>
        <dbReference type="SAM" id="SignalP"/>
    </source>
</evidence>
<evidence type="ECO:0008006" key="4">
    <source>
        <dbReference type="Google" id="ProtNLM"/>
    </source>
</evidence>
<dbReference type="NCBIfam" id="NF047436">
    <property type="entry name" value="LA_2272_repeat"/>
    <property type="match status" value="1"/>
</dbReference>
<name>A0ABX4P1J1_9LEPT</name>
<dbReference type="Proteomes" id="UP000232149">
    <property type="component" value="Unassembled WGS sequence"/>
</dbReference>
<dbReference type="InterPro" id="IPR058093">
    <property type="entry name" value="LA_2272-like"/>
</dbReference>
<sequence>MTRFYILILLHLLSSNLIAETITPLQVALFNPIQLTEEESDVFGLRLNFIYGKNRNLYGLDLGLVNSVAENSGGLALGMVNYSGSHSGLQTGVVNLSKRRLYGIQFGIANYCDSPFGLQLGLVNVGNEAYLPMLGIFTNVARKPYLGQFTVGFNQARESFFQVGGILNNSNEGLIQLAGGLNFSENSILQISGLSNLSENGVFQLTLGVNRGADTKSQFAGLLNISGNSLLQMAFIGNSILSEGFLQFALLGNHARKNQIQIAVLGNYAQSSYLQFSSLLNINTCPDGCKANAQISTFLNYSDQVNSQFGLINIANQSNLQIGILNLSDSSKKGQAGIFNRSPKTEGFMIGLINESHELFGYQIGLINIAKNAFFPFTLFFNSNYENRNVKRNTGLLEGRYSLFQLSLYSPLQFFTYETPINGVRLNLFYGKSVSIFGLDLGLFNLASEVRGVEIGAFNLIRKDFGGVQIGLFNSLVEDFYGMQIGALGHYNRKSLYGFSISPIAVTKGNVYGMQIGLLLNSGQNFPLPQFSFGFNIANFSAGQIGGIGNYASNNVKGAQISTGFNYAKGNVYGQIAGIFNYAEGNVVPGQISLFFNRALYTPFQLSLFGNHAVEESDIQLAGLFNIVARDIRSAPFGRGADPYAQVSLVFNLSRKTYFQASAFNIDRGHNYVQIGGINFARDGHFQAGGINISVGMQGVQTGPINFADDGAGTQIGMVNISNRFEGVSVGAWNLSHSFKGLSVGIFNFAEYLTGAQVGLINIHLRGKIPVMVGVNAGATGED</sequence>